<proteinExistence type="predicted"/>
<keyword evidence="1" id="KW-1133">Transmembrane helix</keyword>
<evidence type="ECO:0000256" key="1">
    <source>
        <dbReference type="SAM" id="Phobius"/>
    </source>
</evidence>
<keyword evidence="3" id="KW-1185">Reference proteome</keyword>
<dbReference type="InParanoid" id="A0A2T2ZS28"/>
<evidence type="ECO:0000313" key="2">
    <source>
        <dbReference type="EMBL" id="PSR74604.1"/>
    </source>
</evidence>
<dbReference type="EMBL" id="KZ678852">
    <property type="protein sequence ID" value="PSR74604.1"/>
    <property type="molecule type" value="Genomic_DNA"/>
</dbReference>
<reference evidence="2 3" key="1">
    <citation type="journal article" date="2018" name="Mycol. Prog.">
        <title>Coniella lustricola, a new species from submerged detritus.</title>
        <authorList>
            <person name="Raudabaugh D.B."/>
            <person name="Iturriaga T."/>
            <person name="Carver A."/>
            <person name="Mondo S."/>
            <person name="Pangilinan J."/>
            <person name="Lipzen A."/>
            <person name="He G."/>
            <person name="Amirebrahimi M."/>
            <person name="Grigoriev I.V."/>
            <person name="Miller A.N."/>
        </authorList>
    </citation>
    <scope>NUCLEOTIDE SEQUENCE [LARGE SCALE GENOMIC DNA]</scope>
    <source>
        <strain evidence="2 3">B22-T-1</strain>
    </source>
</reference>
<accession>A0A2T2ZS28</accession>
<protein>
    <submittedName>
        <fullName evidence="2">Uncharacterized protein</fullName>
    </submittedName>
</protein>
<feature type="transmembrane region" description="Helical" evidence="1">
    <location>
        <begin position="81"/>
        <end position="101"/>
    </location>
</feature>
<sequence length="132" mass="14396">MPIFASSSFVSFSVSFLSLSVFLGSLFGLSPVLTHTHTQILLLLLPASAVPGGEPRQEARISAPTIWLGGPHTYLGGWRLLLAYLYLACMYVCIYVCNWLVGRSASGERLRSRSSEGWKGVAIFMPLCLSLL</sequence>
<dbReference type="Proteomes" id="UP000241462">
    <property type="component" value="Unassembled WGS sequence"/>
</dbReference>
<organism evidence="2 3">
    <name type="scientific">Coniella lustricola</name>
    <dbReference type="NCBI Taxonomy" id="2025994"/>
    <lineage>
        <taxon>Eukaryota</taxon>
        <taxon>Fungi</taxon>
        <taxon>Dikarya</taxon>
        <taxon>Ascomycota</taxon>
        <taxon>Pezizomycotina</taxon>
        <taxon>Sordariomycetes</taxon>
        <taxon>Sordariomycetidae</taxon>
        <taxon>Diaporthales</taxon>
        <taxon>Schizoparmaceae</taxon>
        <taxon>Coniella</taxon>
    </lineage>
</organism>
<keyword evidence="1" id="KW-0472">Membrane</keyword>
<name>A0A2T2ZS28_9PEZI</name>
<dbReference type="AlphaFoldDB" id="A0A2T2ZS28"/>
<keyword evidence="1" id="KW-0812">Transmembrane</keyword>
<gene>
    <name evidence="2" type="ORF">BD289DRAFT_448529</name>
</gene>
<evidence type="ECO:0000313" key="3">
    <source>
        <dbReference type="Proteomes" id="UP000241462"/>
    </source>
</evidence>